<evidence type="ECO:0000313" key="1">
    <source>
        <dbReference type="EMBL" id="KAF4944214.1"/>
    </source>
</evidence>
<proteinExistence type="predicted"/>
<gene>
    <name evidence="1" type="ORF">FSARC_14729</name>
</gene>
<sequence>MSDTSSDPQLQCAFITRLPREVRDGVYLELWRSCGLRQHIIWHHDRHGKTKSHFCRWQCTTSFEVQDRLQDAIDATRIELGVPLGDSFSNRTYALQLFSAWKNHFVCGQRIAEIYGSDEYPGVRACSSVGPCWRSHDPTPEDPSTWSSYSAMLLSCKIISSECLESIYESTTFIFTDTVALNMFVGFCKVPDHLQEQSKVGISPPAFRTHGRHLELALEPVFPMLLACSSPIWTPLPEERHNSLDFHGLRLDLLENLTTLDIWISSRCTVMLIDENTDNIDQSPYNVTQLDIESLREALKSLQQVKNITLSIPLAQVSDPEDGYIDDSAGLRIWRRGAGDHFHPALSPVIKVESFDKDVYSSTDRKVKLAYNPPSITHVHFAQEFNFAGGEPQLPRRGRVDRLMELMRSKGKWLNRDRKK</sequence>
<dbReference type="Proteomes" id="UP000622797">
    <property type="component" value="Unassembled WGS sequence"/>
</dbReference>
<dbReference type="OrthoDB" id="4757095at2759"/>
<reference evidence="1" key="2">
    <citation type="submission" date="2020-05" db="EMBL/GenBank/DDBJ databases">
        <authorList>
            <person name="Kim H.-S."/>
            <person name="Proctor R.H."/>
            <person name="Brown D.W."/>
        </authorList>
    </citation>
    <scope>NUCLEOTIDE SEQUENCE</scope>
    <source>
        <strain evidence="1">NRRL 20472</strain>
    </source>
</reference>
<dbReference type="AlphaFoldDB" id="A0A8H4SR23"/>
<dbReference type="EMBL" id="JABEXW010001373">
    <property type="protein sequence ID" value="KAF4944214.1"/>
    <property type="molecule type" value="Genomic_DNA"/>
</dbReference>
<evidence type="ECO:0000313" key="2">
    <source>
        <dbReference type="Proteomes" id="UP000622797"/>
    </source>
</evidence>
<name>A0A8H4SR23_9HYPO</name>
<organism evidence="1 2">
    <name type="scientific">Fusarium sarcochroum</name>
    <dbReference type="NCBI Taxonomy" id="1208366"/>
    <lineage>
        <taxon>Eukaryota</taxon>
        <taxon>Fungi</taxon>
        <taxon>Dikarya</taxon>
        <taxon>Ascomycota</taxon>
        <taxon>Pezizomycotina</taxon>
        <taxon>Sordariomycetes</taxon>
        <taxon>Hypocreomycetidae</taxon>
        <taxon>Hypocreales</taxon>
        <taxon>Nectriaceae</taxon>
        <taxon>Fusarium</taxon>
        <taxon>Fusarium lateritium species complex</taxon>
    </lineage>
</organism>
<accession>A0A8H4SR23</accession>
<protein>
    <submittedName>
        <fullName evidence="1">Uncharacterized protein</fullName>
    </submittedName>
</protein>
<comment type="caution">
    <text evidence="1">The sequence shown here is derived from an EMBL/GenBank/DDBJ whole genome shotgun (WGS) entry which is preliminary data.</text>
</comment>
<reference evidence="1" key="1">
    <citation type="journal article" date="2020" name="BMC Genomics">
        <title>Correction to: Identification and distribution of gene clusters required for synthesis of sphingolipid metabolism inhibitors in diverse species of the filamentous fungus Fusarium.</title>
        <authorList>
            <person name="Kim H.S."/>
            <person name="Lohmar J.M."/>
            <person name="Busman M."/>
            <person name="Brown D.W."/>
            <person name="Naumann T.A."/>
            <person name="Divon H.H."/>
            <person name="Lysoe E."/>
            <person name="Uhlig S."/>
            <person name="Proctor R.H."/>
        </authorList>
    </citation>
    <scope>NUCLEOTIDE SEQUENCE</scope>
    <source>
        <strain evidence="1">NRRL 20472</strain>
    </source>
</reference>
<keyword evidence="2" id="KW-1185">Reference proteome</keyword>